<dbReference type="Gene3D" id="3.40.50.880">
    <property type="match status" value="1"/>
</dbReference>
<dbReference type="Pfam" id="PF08532">
    <property type="entry name" value="Glyco_hydro_42M"/>
    <property type="match status" value="1"/>
</dbReference>
<feature type="domain" description="Beta-galactosidase trimerisation" evidence="1">
    <location>
        <begin position="1"/>
        <end position="141"/>
    </location>
</feature>
<name>X1CWR2_9ZZZZ</name>
<accession>X1CWR2</accession>
<dbReference type="SUPFAM" id="SSF52317">
    <property type="entry name" value="Class I glutamine amidotransferase-like"/>
    <property type="match status" value="1"/>
</dbReference>
<dbReference type="AlphaFoldDB" id="X1CWR2"/>
<evidence type="ECO:0000259" key="1">
    <source>
        <dbReference type="Pfam" id="PF08532"/>
    </source>
</evidence>
<dbReference type="InterPro" id="IPR029062">
    <property type="entry name" value="Class_I_gatase-like"/>
</dbReference>
<evidence type="ECO:0000313" key="2">
    <source>
        <dbReference type="EMBL" id="GAH12936.1"/>
    </source>
</evidence>
<dbReference type="EMBL" id="BART01031306">
    <property type="protein sequence ID" value="GAH12936.1"/>
    <property type="molecule type" value="Genomic_DNA"/>
</dbReference>
<comment type="caution">
    <text evidence="2">The sequence shown here is derived from an EMBL/GenBank/DDBJ whole genome shotgun (WGS) entry which is preliminary data.</text>
</comment>
<dbReference type="GO" id="GO:0005975">
    <property type="term" value="P:carbohydrate metabolic process"/>
    <property type="evidence" value="ECO:0007669"/>
    <property type="project" value="InterPro"/>
</dbReference>
<gene>
    <name evidence="2" type="ORF">S01H4_54405</name>
</gene>
<proteinExistence type="predicted"/>
<organism evidence="2">
    <name type="scientific">marine sediment metagenome</name>
    <dbReference type="NCBI Taxonomy" id="412755"/>
    <lineage>
        <taxon>unclassified sequences</taxon>
        <taxon>metagenomes</taxon>
        <taxon>ecological metagenomes</taxon>
    </lineage>
</organism>
<protein>
    <recommendedName>
        <fullName evidence="1">Beta-galactosidase trimerisation domain-containing protein</fullName>
    </recommendedName>
</protein>
<dbReference type="InterPro" id="IPR013738">
    <property type="entry name" value="Beta_galactosidase_Trimer"/>
</dbReference>
<reference evidence="2" key="1">
    <citation type="journal article" date="2014" name="Front. Microbiol.">
        <title>High frequency of phylogenetically diverse reductive dehalogenase-homologous genes in deep subseafloor sedimentary metagenomes.</title>
        <authorList>
            <person name="Kawai M."/>
            <person name="Futagami T."/>
            <person name="Toyoda A."/>
            <person name="Takaki Y."/>
            <person name="Nishi S."/>
            <person name="Hori S."/>
            <person name="Arai W."/>
            <person name="Tsubouchi T."/>
            <person name="Morono Y."/>
            <person name="Uchiyama I."/>
            <person name="Ito T."/>
            <person name="Fujiyama A."/>
            <person name="Inagaki F."/>
            <person name="Takami H."/>
        </authorList>
    </citation>
    <scope>NUCLEOTIDE SEQUENCE</scope>
    <source>
        <strain evidence="2">Expedition CK06-06</strain>
    </source>
</reference>
<sequence>EFVRHGGKLVAEVRPGWSDEKGQCSEMIPGFGLQEVFGCREKLIRERRKPKLHVESLQELMPSLTGKMEISGAVYEEALEPLKDTAKILACFEDGSPAMIINSYYKGKAILVGSLISGAYEKDRDDKNGKFLKDLLKWADVETLLGMDGDKAEGRIMEGLGYKILFGFNHGSKKADISFCLRVPKREYRILDLSSQTEVNWSYENGLRIRRELESQEVCILKIEQI</sequence>
<dbReference type="GO" id="GO:0004565">
    <property type="term" value="F:beta-galactosidase activity"/>
    <property type="evidence" value="ECO:0007669"/>
    <property type="project" value="InterPro"/>
</dbReference>
<feature type="non-terminal residue" evidence="2">
    <location>
        <position position="1"/>
    </location>
</feature>